<protein>
    <recommendedName>
        <fullName evidence="3">Butirosin biosynthesis protein H N-terminal domain-containing protein</fullName>
    </recommendedName>
</protein>
<sequence length="374" mass="44107">MKRILPVYLDTGLTTDCFHFMKLAPLFGDERFHPWYMERFIELEMGMRDGESIEDFWLHYYRLEHVDLDLLYQGVYNFHYFTGTDFLDIVSTSIDHIDQGSYVVLICDNYYIRNSEHFRKSHDIHEYLLFGYDKLENMFNILAIKDHKWTTETVSFEDIKQGFVGGLDTMRNEFKELYRLFRYHMPATSFSPKLNDMRKPNLSKMLESIENYLTGEVRQIAKRKGAGERPYGSYVEWSGTCIYEGLRNRICGVVEVEPSLLMDRGIILGIKRMYENKRGMLNRLHYLHNNDYIQLDCSLTDMFQELCESLDKLMSLMMVFYYRPGSEVMASIKKRISETEKLDHTAMTGAFQVIYNGLKRGLHQEVSGSAQQIT</sequence>
<reference evidence="1 2" key="1">
    <citation type="submission" date="2016-05" db="EMBL/GenBank/DDBJ databases">
        <title>Paenibacillus sp. 1ZS3-15 nov., isolated from the rhizosphere soil.</title>
        <authorList>
            <person name="Zhang X.X."/>
            <person name="Zhang J."/>
        </authorList>
    </citation>
    <scope>NUCLEOTIDE SEQUENCE [LARGE SCALE GENOMIC DNA]</scope>
    <source>
        <strain evidence="1 2">1ZS3-15</strain>
    </source>
</reference>
<proteinExistence type="predicted"/>
<dbReference type="EMBL" id="LYPB01000047">
    <property type="protein sequence ID" value="OAS21833.1"/>
    <property type="molecule type" value="Genomic_DNA"/>
</dbReference>
<evidence type="ECO:0008006" key="3">
    <source>
        <dbReference type="Google" id="ProtNLM"/>
    </source>
</evidence>
<organism evidence="1 2">
    <name type="scientific">Paenibacillus oryzisoli</name>
    <dbReference type="NCBI Taxonomy" id="1850517"/>
    <lineage>
        <taxon>Bacteria</taxon>
        <taxon>Bacillati</taxon>
        <taxon>Bacillota</taxon>
        <taxon>Bacilli</taxon>
        <taxon>Bacillales</taxon>
        <taxon>Paenibacillaceae</taxon>
        <taxon>Paenibacillus</taxon>
    </lineage>
</organism>
<dbReference type="AlphaFoldDB" id="A0A198ALP4"/>
<evidence type="ECO:0000313" key="2">
    <source>
        <dbReference type="Proteomes" id="UP000078454"/>
    </source>
</evidence>
<dbReference type="Proteomes" id="UP000078454">
    <property type="component" value="Unassembled WGS sequence"/>
</dbReference>
<dbReference type="STRING" id="1850517.A8708_06765"/>
<gene>
    <name evidence="1" type="ORF">A8708_06765</name>
</gene>
<keyword evidence="2" id="KW-1185">Reference proteome</keyword>
<comment type="caution">
    <text evidence="1">The sequence shown here is derived from an EMBL/GenBank/DDBJ whole genome shotgun (WGS) entry which is preliminary data.</text>
</comment>
<dbReference type="RefSeq" id="WP_068662297.1">
    <property type="nucleotide sequence ID" value="NZ_LYPB01000047.1"/>
</dbReference>
<evidence type="ECO:0000313" key="1">
    <source>
        <dbReference type="EMBL" id="OAS21833.1"/>
    </source>
</evidence>
<name>A0A198ALP4_9BACL</name>
<accession>A0A198ALP4</accession>
<dbReference type="OrthoDB" id="2624539at2"/>